<dbReference type="RefSeq" id="WP_011117404.1">
    <property type="nucleotide sequence ID" value="NZ_AFOY02000029.1"/>
</dbReference>
<dbReference type="SUPFAM" id="SSF54593">
    <property type="entry name" value="Glyoxalase/Bleomycin resistance protein/Dihydroxybiphenyl dioxygenase"/>
    <property type="match status" value="1"/>
</dbReference>
<dbReference type="EMBL" id="AFOY02000029">
    <property type="protein sequence ID" value="EXF90977.1"/>
    <property type="molecule type" value="Genomic_DNA"/>
</dbReference>
<evidence type="ECO:0000256" key="13">
    <source>
        <dbReference type="ARBA" id="ARBA00082509"/>
    </source>
</evidence>
<evidence type="ECO:0000256" key="14">
    <source>
        <dbReference type="RuleBase" id="RU000683"/>
    </source>
</evidence>
<evidence type="ECO:0000256" key="9">
    <source>
        <dbReference type="ARBA" id="ARBA00035632"/>
    </source>
</evidence>
<keyword evidence="8 14" id="KW-0408">Iron</keyword>
<protein>
    <recommendedName>
        <fullName evidence="12">1,2-dihydroxynaphthalene dioxygenase</fullName>
        <ecNumber evidence="11">1.13.11.56</ecNumber>
    </recommendedName>
    <alternativeName>
        <fullName evidence="13">1,2-dihydroxynaphthalene oxygenase</fullName>
    </alternativeName>
</protein>
<dbReference type="CDD" id="cd07237">
    <property type="entry name" value="BphC1-RGP6_C_like"/>
    <property type="match status" value="1"/>
</dbReference>
<dbReference type="GO" id="GO:0018554">
    <property type="term" value="F:1,2-dihydroxynaphthalene dioxygenase activity"/>
    <property type="evidence" value="ECO:0007669"/>
    <property type="project" value="UniProtKB-EC"/>
</dbReference>
<evidence type="ECO:0000313" key="16">
    <source>
        <dbReference type="EMBL" id="EXF90977.1"/>
    </source>
</evidence>
<dbReference type="InterPro" id="IPR004360">
    <property type="entry name" value="Glyas_Fos-R_dOase_dom"/>
</dbReference>
<dbReference type="GO" id="GO:1901170">
    <property type="term" value="P:naphthalene catabolic process"/>
    <property type="evidence" value="ECO:0007669"/>
    <property type="project" value="UniProtKB-ARBA"/>
</dbReference>
<dbReference type="HOGENOM" id="CLU_052361_2_0_6"/>
<name>A0A010SZM2_PSEFL</name>
<dbReference type="InterPro" id="IPR000486">
    <property type="entry name" value="Xdiol_ring_cleave_dOase_1/2"/>
</dbReference>
<sequence length="302" mass="33942">MSKQAAVIELGYMGISVKDPDAWKSFATDMLGLQVLDEGEKDRFYLRMDYWHHRIVVHHNGQDDLEYLGWRVAGKPEFEALGQKLIDAGYKIRICDKVEAQERMVLGLMKTEDPGGNPTEIFWGPRIDMSNPFHPGRPLHGKFVTGDQGLGHCIVRQTDVAEAHKFYSLLGFRGDVEYRIPLPNGMTAELSFMHCNARDHSIAFGAMPAAKRLNHLMLEYTHMEDLGYTHQQFVKNEIDIALQLGIHANDKALTFYGATPSGWLIEPGWRGATAIDEAEYYVGDIFGHGVEATGYGLDVKLS</sequence>
<reference evidence="16 17" key="1">
    <citation type="journal article" date="2011" name="J. Bacteriol.">
        <title>Draft genome sequence of the polycyclic aromatic hydrocarbon-degrading, genetically engineered bioluminescent bioreporter Pseudomonas fluorescens HK44.</title>
        <authorList>
            <person name="Chauhan A."/>
            <person name="Layton A.C."/>
            <person name="Williams D.E."/>
            <person name="Smartt A.E."/>
            <person name="Ripp S."/>
            <person name="Karpinets T.V."/>
            <person name="Brown S.D."/>
            <person name="Sayler G.S."/>
        </authorList>
    </citation>
    <scope>NUCLEOTIDE SEQUENCE [LARGE SCALE GENOMIC DNA]</scope>
    <source>
        <strain evidence="16 17">HK44</strain>
        <plasmid evidence="16">pUTK21</plasmid>
    </source>
</reference>
<keyword evidence="3" id="KW-0479">Metal-binding</keyword>
<dbReference type="InterPro" id="IPR029068">
    <property type="entry name" value="Glyas_Bleomycin-R_OHBP_Dase"/>
</dbReference>
<dbReference type="SMR" id="A0A010SZM2"/>
<evidence type="ECO:0000313" key="17">
    <source>
        <dbReference type="Proteomes" id="UP000022611"/>
    </source>
</evidence>
<comment type="cofactor">
    <cofactor evidence="1 14">
        <name>Fe(2+)</name>
        <dbReference type="ChEBI" id="CHEBI:29033"/>
    </cofactor>
</comment>
<dbReference type="FunFam" id="3.10.180.10:FF:000027">
    <property type="entry name" value="1,2-dihydroxynaphthalene dioxygenase"/>
    <property type="match status" value="1"/>
</dbReference>
<evidence type="ECO:0000256" key="8">
    <source>
        <dbReference type="ARBA" id="ARBA00023004"/>
    </source>
</evidence>
<dbReference type="GO" id="GO:0016702">
    <property type="term" value="F:oxidoreductase activity, acting on single donors with incorporation of molecular oxygen, incorporation of two atoms of oxygen"/>
    <property type="evidence" value="ECO:0007669"/>
    <property type="project" value="UniProtKB-ARBA"/>
</dbReference>
<evidence type="ECO:0000256" key="7">
    <source>
        <dbReference type="ARBA" id="ARBA00023002"/>
    </source>
</evidence>
<comment type="catalytic activity">
    <reaction evidence="10">
        <text>naphthalene-1,2-diol + O2 = 2-hydroxychromene-2-carboxylate + H(+)</text>
        <dbReference type="Rhea" id="RHEA:27310"/>
        <dbReference type="ChEBI" id="CHEBI:15378"/>
        <dbReference type="ChEBI" id="CHEBI:15379"/>
        <dbReference type="ChEBI" id="CHEBI:17435"/>
        <dbReference type="ChEBI" id="CHEBI:59350"/>
        <dbReference type="EC" id="1.13.11.56"/>
    </reaction>
</comment>
<comment type="caution">
    <text evidence="16">The sequence shown here is derived from an EMBL/GenBank/DDBJ whole genome shotgun (WGS) entry which is preliminary data.</text>
</comment>
<organism evidence="16 17">
    <name type="scientific">Pseudomonas fluorescens HK44</name>
    <dbReference type="NCBI Taxonomy" id="1042209"/>
    <lineage>
        <taxon>Bacteria</taxon>
        <taxon>Pseudomonadati</taxon>
        <taxon>Pseudomonadota</taxon>
        <taxon>Gammaproteobacteria</taxon>
        <taxon>Pseudomonadales</taxon>
        <taxon>Pseudomonadaceae</taxon>
        <taxon>Pseudomonas</taxon>
    </lineage>
</organism>
<accession>A0A010SZM2</accession>
<evidence type="ECO:0000259" key="15">
    <source>
        <dbReference type="PROSITE" id="PS51819"/>
    </source>
</evidence>
<comment type="pathway">
    <text evidence="9">Aromatic compound metabolism; naphthalene degradation.</text>
</comment>
<dbReference type="FunFam" id="3.10.180.10:FF:000021">
    <property type="entry name" value="1,2-dihydroxynaphthalene dioxygenase"/>
    <property type="match status" value="1"/>
</dbReference>
<dbReference type="Pfam" id="PF00903">
    <property type="entry name" value="Glyoxalase"/>
    <property type="match status" value="1"/>
</dbReference>
<dbReference type="PATRIC" id="fig|1042209.11.peg.19"/>
<keyword evidence="16" id="KW-0614">Plasmid</keyword>
<dbReference type="OrthoDB" id="9803142at2"/>
<dbReference type="InterPro" id="IPR037523">
    <property type="entry name" value="VOC_core"/>
</dbReference>
<dbReference type="Gene3D" id="3.10.180.10">
    <property type="entry name" value="2,3-Dihydroxybiphenyl 1,2-Dioxygenase, domain 1"/>
    <property type="match status" value="2"/>
</dbReference>
<dbReference type="AlphaFoldDB" id="A0A010SZM2"/>
<evidence type="ECO:0000256" key="2">
    <source>
        <dbReference type="ARBA" id="ARBA00008784"/>
    </source>
</evidence>
<evidence type="ECO:0000256" key="12">
    <source>
        <dbReference type="ARBA" id="ARBA00068580"/>
    </source>
</evidence>
<keyword evidence="4" id="KW-0677">Repeat</keyword>
<evidence type="ECO:0000256" key="10">
    <source>
        <dbReference type="ARBA" id="ARBA00052686"/>
    </source>
</evidence>
<dbReference type="PROSITE" id="PS51819">
    <property type="entry name" value="VOC"/>
    <property type="match status" value="2"/>
</dbReference>
<dbReference type="Pfam" id="PF22632">
    <property type="entry name" value="BphC_D1"/>
    <property type="match status" value="1"/>
</dbReference>
<evidence type="ECO:0000256" key="6">
    <source>
        <dbReference type="ARBA" id="ARBA00022964"/>
    </source>
</evidence>
<evidence type="ECO:0000256" key="1">
    <source>
        <dbReference type="ARBA" id="ARBA00001954"/>
    </source>
</evidence>
<comment type="similarity">
    <text evidence="2 14">Belongs to the extradiol ring-cleavage dioxygenase family.</text>
</comment>
<feature type="domain" description="VOC" evidence="15">
    <location>
        <begin position="149"/>
        <end position="270"/>
    </location>
</feature>
<evidence type="ECO:0000256" key="3">
    <source>
        <dbReference type="ARBA" id="ARBA00022723"/>
    </source>
</evidence>
<evidence type="ECO:0000256" key="5">
    <source>
        <dbReference type="ARBA" id="ARBA00022797"/>
    </source>
</evidence>
<keyword evidence="6 14" id="KW-0223">Dioxygenase</keyword>
<keyword evidence="7 14" id="KW-0560">Oxidoreductase</keyword>
<evidence type="ECO:0000256" key="11">
    <source>
        <dbReference type="ARBA" id="ARBA00066718"/>
    </source>
</evidence>
<feature type="domain" description="VOC" evidence="15">
    <location>
        <begin position="9"/>
        <end position="124"/>
    </location>
</feature>
<proteinExistence type="inferred from homology"/>
<dbReference type="Proteomes" id="UP000022611">
    <property type="component" value="Unassembled WGS sequence"/>
</dbReference>
<gene>
    <name evidence="16" type="ORF">HK44_029105</name>
</gene>
<keyword evidence="5 14" id="KW-0058">Aromatic hydrocarbons catabolism</keyword>
<dbReference type="CDD" id="cd07252">
    <property type="entry name" value="BphC1-RGP6_N_like"/>
    <property type="match status" value="1"/>
</dbReference>
<evidence type="ECO:0000256" key="4">
    <source>
        <dbReference type="ARBA" id="ARBA00022737"/>
    </source>
</evidence>
<geneLocation type="plasmid" evidence="16">
    <name>pUTK21</name>
</geneLocation>
<dbReference type="GO" id="GO:0008198">
    <property type="term" value="F:ferrous iron binding"/>
    <property type="evidence" value="ECO:0007669"/>
    <property type="project" value="InterPro"/>
</dbReference>
<dbReference type="EC" id="1.13.11.56" evidence="11"/>
<dbReference type="PROSITE" id="PS00082">
    <property type="entry name" value="EXTRADIOL_DIOXYGENAS"/>
    <property type="match status" value="1"/>
</dbReference>